<sequence>MTLHYRVTPRHGRDKQCSDVFSGHQNLEITQQEQFKVFEVEYPQIYNLNINVRQDFHLYFDALADILDGVKPLNAIKDILLPNLYKWIKDLSQPNQQGDNQERVKKVMISALDFLRRHMNLFQNLLYPDCMYWHDILQRLSLKTTTYGICGQRALKKFYRIIGQILINKNSDESEILKKFLEYFCREFEKTNLDVTTLRLIVYGFSQMAAPCKVHKTALKVEHMYSITTSYALPHCSSEHSHSTMIESICYYQEILSEILYHMTDVTIENINVLIKLSIYAIKRFPDLAISNNAVAISALTKTISNLASVNKDLLQRYLDSIVYDGIAWSCSHTLALDAELQRELNNLKQSPVCYKNYLPLWTELLNVEKYHGGISQEQLVQYVANTMVDVCIRLINRLNINVKRRNEDTVLSDVALTQNAVNQADFRVFVNLVDLYVDVIDASEPQTFAKTVHRFLCEVIRLSYKYPLISGFYKLIRSGMKVFTYISEDKEEEKSAELRRMEELLSNYLWYTLDLIPTFSNELLIACLYLILDTPFMYVKDALPRTLSMFKIAFTVGLSNLELAYTALTSLEIWIAKAQEQKQDEKINELLREIIVYLEPYLCSTESSFEVSQDLIAARKRVKHVDVINTDYTLRNYQRRVLLFLGSLDHDMLTSFVHEQASRNTGASWDYKELFKVCKYSLLLPDVQLIIHFDRMLPRVIALARDSSDRRTKIAACEVLHSMITIIIGSIRSDPETRFPTLYSTLCQTVLVLGCDSDEVVCSLFRPLAMQLMHWWSSKLEAMSFVIDSLFDSLINDSNPALREFSGMCLAEFTLWSIRQAKTDRVQHVEMIIEKINNLALHPLTHKRIAAAVAFNHLYKILREEDNLVSIYWLEIFYCFVRSLDGCNDLSITNALAHIEKVMKVEAESLKTPNHDRRKPHEFDHATLTYALYWLLSQCGNFDEHYRAKCMELYVNVSQHIDSSAQETMQNFVDTYGTERLNDDIILKGLKSSMEDISSASNMKSLLKALDCYMWLINKKLLSVEKLFPANDIDKQLIFVYIRNFTCQFWETIKESSTTMKSRELEQLQCKVLMTTLNFVQMLLNVNVNFPKSLWDESLSALTIRCIMHPRTLGFNMKNIRMMDKLPHVLETLLNSMRSRYNYVLPDIFNKYLLNFIRKIITKLLDLQDIKKNNCCDDLIQHVNGLILLKRCDMFNPTMLETSAFTNADDTITQIFKFLVNECIGKLACKDLSMIEYLRALMEFQFSLLPPIIETPVIIPDDVRAIIETLVKFMSNNFPLISVDCTITHGEHFLNTFRSVIFKYMLTHVSAITHVFDILHNNPTFLL</sequence>
<dbReference type="EMBL" id="KQ977381">
    <property type="protein sequence ID" value="KYN03165.1"/>
    <property type="molecule type" value="Genomic_DNA"/>
</dbReference>
<dbReference type="Proteomes" id="UP000078542">
    <property type="component" value="Unassembled WGS sequence"/>
</dbReference>
<dbReference type="Pfam" id="PF20502">
    <property type="entry name" value="DNAPKcs_CC1-2"/>
    <property type="match status" value="1"/>
</dbReference>
<dbReference type="GO" id="GO:0016301">
    <property type="term" value="F:kinase activity"/>
    <property type="evidence" value="ECO:0007669"/>
    <property type="project" value="UniProtKB-KW"/>
</dbReference>
<keyword evidence="4" id="KW-1185">Reference proteome</keyword>
<dbReference type="SUPFAM" id="SSF48371">
    <property type="entry name" value="ARM repeat"/>
    <property type="match status" value="1"/>
</dbReference>
<dbReference type="InterPro" id="IPR046804">
    <property type="entry name" value="DNA-PKcs_N"/>
</dbReference>
<evidence type="ECO:0000313" key="4">
    <source>
        <dbReference type="Proteomes" id="UP000078542"/>
    </source>
</evidence>
<dbReference type="InterPro" id="IPR046803">
    <property type="entry name" value="DNAPKcs_CC1-2"/>
</dbReference>
<feature type="domain" description="DNA-PKcs N-terminal" evidence="1">
    <location>
        <begin position="105"/>
        <end position="612"/>
    </location>
</feature>
<accession>A0A195CRA1</accession>
<evidence type="ECO:0000259" key="2">
    <source>
        <dbReference type="Pfam" id="PF20502"/>
    </source>
</evidence>
<protein>
    <submittedName>
        <fullName evidence="3">DNA-dependent protein kinase catalytic subunit</fullName>
    </submittedName>
</protein>
<proteinExistence type="predicted"/>
<dbReference type="Pfam" id="PF20500">
    <property type="entry name" value="DNA-PKcs_N"/>
    <property type="match status" value="1"/>
</dbReference>
<reference evidence="3 4" key="1">
    <citation type="submission" date="2016-03" db="EMBL/GenBank/DDBJ databases">
        <title>Cyphomyrmex costatus WGS genome.</title>
        <authorList>
            <person name="Nygaard S."/>
            <person name="Hu H."/>
            <person name="Boomsma J."/>
            <person name="Zhang G."/>
        </authorList>
    </citation>
    <scope>NUCLEOTIDE SEQUENCE [LARGE SCALE GENOMIC DNA]</scope>
    <source>
        <strain evidence="3">MS0001</strain>
        <tissue evidence="3">Whole body</tissue>
    </source>
</reference>
<keyword evidence="3" id="KW-0418">Kinase</keyword>
<name>A0A195CRA1_9HYME</name>
<keyword evidence="3" id="KW-0808">Transferase</keyword>
<evidence type="ECO:0000259" key="1">
    <source>
        <dbReference type="Pfam" id="PF20500"/>
    </source>
</evidence>
<feature type="domain" description="DNA-dependent protein kinase catalytic subunit CC1/2" evidence="2">
    <location>
        <begin position="743"/>
        <end position="1312"/>
    </location>
</feature>
<dbReference type="InterPro" id="IPR016024">
    <property type="entry name" value="ARM-type_fold"/>
</dbReference>
<organism evidence="3 4">
    <name type="scientific">Cyphomyrmex costatus</name>
    <dbReference type="NCBI Taxonomy" id="456900"/>
    <lineage>
        <taxon>Eukaryota</taxon>
        <taxon>Metazoa</taxon>
        <taxon>Ecdysozoa</taxon>
        <taxon>Arthropoda</taxon>
        <taxon>Hexapoda</taxon>
        <taxon>Insecta</taxon>
        <taxon>Pterygota</taxon>
        <taxon>Neoptera</taxon>
        <taxon>Endopterygota</taxon>
        <taxon>Hymenoptera</taxon>
        <taxon>Apocrita</taxon>
        <taxon>Aculeata</taxon>
        <taxon>Formicoidea</taxon>
        <taxon>Formicidae</taxon>
        <taxon>Myrmicinae</taxon>
        <taxon>Cyphomyrmex</taxon>
    </lineage>
</organism>
<gene>
    <name evidence="3" type="ORF">ALC62_06032</name>
</gene>
<dbReference type="STRING" id="456900.A0A195CRA1"/>
<evidence type="ECO:0000313" key="3">
    <source>
        <dbReference type="EMBL" id="KYN03165.1"/>
    </source>
</evidence>